<evidence type="ECO:0000256" key="1">
    <source>
        <dbReference type="ARBA" id="ARBA00023015"/>
    </source>
</evidence>
<dbReference type="Pfam" id="PF00440">
    <property type="entry name" value="TetR_N"/>
    <property type="match status" value="1"/>
</dbReference>
<sequence>MPTRGALPQALVQAGVTLLDEEGVEGLTLRRVASRAGVSHAAPAHYFEGLPGLRQAIATRGFQIFQSALRDAMAAPAASPRARLLAVVNAYSDFAARHYGLFSLMFQEIENPSAALREAALESYGLFSECVAPLAGDRDPLVLESAIWAMAHGYGILGMSGRADRTHVAPPFEALLDLLIPCEPAAPA</sequence>
<dbReference type="InterPro" id="IPR050109">
    <property type="entry name" value="HTH-type_TetR-like_transc_reg"/>
</dbReference>
<dbReference type="PANTHER" id="PTHR30055:SF220">
    <property type="entry name" value="TETR-FAMILY REGULATORY PROTEIN"/>
    <property type="match status" value="1"/>
</dbReference>
<feature type="domain" description="HTH tetR-type" evidence="5">
    <location>
        <begin position="5"/>
        <end position="65"/>
    </location>
</feature>
<protein>
    <submittedName>
        <fullName evidence="6">TetR/AcrR family transcriptional regulator</fullName>
    </submittedName>
</protein>
<dbReference type="SUPFAM" id="SSF46689">
    <property type="entry name" value="Homeodomain-like"/>
    <property type="match status" value="1"/>
</dbReference>
<dbReference type="RefSeq" id="WP_207471698.1">
    <property type="nucleotide sequence ID" value="NZ_JAFNAW010000083.1"/>
</dbReference>
<evidence type="ECO:0000313" key="7">
    <source>
        <dbReference type="Proteomes" id="UP001595557"/>
    </source>
</evidence>
<reference evidence="7" key="1">
    <citation type="journal article" date="2019" name="Int. J. Syst. Evol. Microbiol.">
        <title>The Global Catalogue of Microorganisms (GCM) 10K type strain sequencing project: providing services to taxonomists for standard genome sequencing and annotation.</title>
        <authorList>
            <consortium name="The Broad Institute Genomics Platform"/>
            <consortium name="The Broad Institute Genome Sequencing Center for Infectious Disease"/>
            <person name="Wu L."/>
            <person name="Ma J."/>
        </authorList>
    </citation>
    <scope>NUCLEOTIDE SEQUENCE [LARGE SCALE GENOMIC DNA]</scope>
    <source>
        <strain evidence="7">KCTC 52239</strain>
    </source>
</reference>
<gene>
    <name evidence="6" type="ORF">ACFOD7_07845</name>
</gene>
<dbReference type="Pfam" id="PF13305">
    <property type="entry name" value="TetR_C_33"/>
    <property type="match status" value="1"/>
</dbReference>
<name>A0ABV7IE29_9RHOB</name>
<dbReference type="InterPro" id="IPR036271">
    <property type="entry name" value="Tet_transcr_reg_TetR-rel_C_sf"/>
</dbReference>
<accession>A0ABV7IE29</accession>
<dbReference type="PROSITE" id="PS50977">
    <property type="entry name" value="HTH_TETR_2"/>
    <property type="match status" value="1"/>
</dbReference>
<organism evidence="6 7">
    <name type="scientific">Paracoccus fontiphilus</name>
    <dbReference type="NCBI Taxonomy" id="1815556"/>
    <lineage>
        <taxon>Bacteria</taxon>
        <taxon>Pseudomonadati</taxon>
        <taxon>Pseudomonadota</taxon>
        <taxon>Alphaproteobacteria</taxon>
        <taxon>Rhodobacterales</taxon>
        <taxon>Paracoccaceae</taxon>
        <taxon>Paracoccus</taxon>
    </lineage>
</organism>
<keyword evidence="3" id="KW-0804">Transcription</keyword>
<proteinExistence type="predicted"/>
<dbReference type="InterPro" id="IPR025996">
    <property type="entry name" value="MT1864/Rv1816-like_C"/>
</dbReference>
<comment type="caution">
    <text evidence="6">The sequence shown here is derived from an EMBL/GenBank/DDBJ whole genome shotgun (WGS) entry which is preliminary data.</text>
</comment>
<dbReference type="PANTHER" id="PTHR30055">
    <property type="entry name" value="HTH-TYPE TRANSCRIPTIONAL REGULATOR RUTR"/>
    <property type="match status" value="1"/>
</dbReference>
<evidence type="ECO:0000256" key="3">
    <source>
        <dbReference type="ARBA" id="ARBA00023163"/>
    </source>
</evidence>
<keyword evidence="1" id="KW-0805">Transcription regulation</keyword>
<dbReference type="Gene3D" id="1.10.357.10">
    <property type="entry name" value="Tetracycline Repressor, domain 2"/>
    <property type="match status" value="1"/>
</dbReference>
<keyword evidence="2 4" id="KW-0238">DNA-binding</keyword>
<keyword evidence="7" id="KW-1185">Reference proteome</keyword>
<dbReference type="Proteomes" id="UP001595557">
    <property type="component" value="Unassembled WGS sequence"/>
</dbReference>
<dbReference type="EMBL" id="JBHRTE010000035">
    <property type="protein sequence ID" value="MFC3167956.1"/>
    <property type="molecule type" value="Genomic_DNA"/>
</dbReference>
<dbReference type="InterPro" id="IPR009057">
    <property type="entry name" value="Homeodomain-like_sf"/>
</dbReference>
<feature type="DNA-binding region" description="H-T-H motif" evidence="4">
    <location>
        <begin position="28"/>
        <end position="47"/>
    </location>
</feature>
<evidence type="ECO:0000256" key="4">
    <source>
        <dbReference type="PROSITE-ProRule" id="PRU00335"/>
    </source>
</evidence>
<dbReference type="SUPFAM" id="SSF48498">
    <property type="entry name" value="Tetracyclin repressor-like, C-terminal domain"/>
    <property type="match status" value="1"/>
</dbReference>
<evidence type="ECO:0000259" key="5">
    <source>
        <dbReference type="PROSITE" id="PS50977"/>
    </source>
</evidence>
<evidence type="ECO:0000256" key="2">
    <source>
        <dbReference type="ARBA" id="ARBA00023125"/>
    </source>
</evidence>
<evidence type="ECO:0000313" key="6">
    <source>
        <dbReference type="EMBL" id="MFC3167956.1"/>
    </source>
</evidence>
<dbReference type="InterPro" id="IPR001647">
    <property type="entry name" value="HTH_TetR"/>
</dbReference>